<protein>
    <submittedName>
        <fullName evidence="2">Protein phosphatase 2C domain-containing protein</fullName>
    </submittedName>
</protein>
<organism evidence="2 3">
    <name type="scientific">Vogesella aquatica</name>
    <dbReference type="NCBI Taxonomy" id="2984206"/>
    <lineage>
        <taxon>Bacteria</taxon>
        <taxon>Pseudomonadati</taxon>
        <taxon>Pseudomonadota</taxon>
        <taxon>Betaproteobacteria</taxon>
        <taxon>Neisseriales</taxon>
        <taxon>Chromobacteriaceae</taxon>
        <taxon>Vogesella</taxon>
    </lineage>
</organism>
<sequence length="287" mass="31567">MKFAIAVDTRVGGRPYNEDRIGVVCTEHAQLLVLADGMGGHAHGEVAAQITVDVFSELFKKAAKPRLQHPRRFLLNAGHEAHQAILDHAIRYRMSEVPSTTVVVVVIQDGEAWVAHAGDSRCYLLRQGLVAWRSHDHSHVQRLIDTGFLNEADAHDHPARNRIYNCLGAIGEPDIELAETLPLSRGDTLLLCSDGVWGPLRDEEVAKAFVGRLPVMVVPALLSVAEKRAGAHSDNLSAIALQLLSDEQFVPGREGFIDSEMLADTQTEQTWQSTLMESELNQGLHRS</sequence>
<comment type="caution">
    <text evidence="2">The sequence shown here is derived from an EMBL/GenBank/DDBJ whole genome shotgun (WGS) entry which is preliminary data.</text>
</comment>
<dbReference type="Pfam" id="PF13672">
    <property type="entry name" value="PP2C_2"/>
    <property type="match status" value="1"/>
</dbReference>
<evidence type="ECO:0000313" key="3">
    <source>
        <dbReference type="Proteomes" id="UP001219956"/>
    </source>
</evidence>
<dbReference type="CDD" id="cd00143">
    <property type="entry name" value="PP2Cc"/>
    <property type="match status" value="1"/>
</dbReference>
<reference evidence="2 3" key="1">
    <citation type="submission" date="2023-01" db="EMBL/GenBank/DDBJ databases">
        <title>Novel species of the genus Vogesella isolated from rivers.</title>
        <authorList>
            <person name="Lu H."/>
        </authorList>
    </citation>
    <scope>NUCLEOTIDE SEQUENCE [LARGE SCALE GENOMIC DNA]</scope>
    <source>
        <strain evidence="2 3">DC21W</strain>
    </source>
</reference>
<evidence type="ECO:0000259" key="1">
    <source>
        <dbReference type="PROSITE" id="PS51746"/>
    </source>
</evidence>
<proteinExistence type="predicted"/>
<dbReference type="SUPFAM" id="SSF81606">
    <property type="entry name" value="PP2C-like"/>
    <property type="match status" value="1"/>
</dbReference>
<dbReference type="RefSeq" id="WP_272751263.1">
    <property type="nucleotide sequence ID" value="NZ_JAQQLF010000007.1"/>
</dbReference>
<dbReference type="PANTHER" id="PTHR13832:SF827">
    <property type="entry name" value="PROTEIN PHOSPHATASE 1L"/>
    <property type="match status" value="1"/>
</dbReference>
<dbReference type="SMART" id="SM00331">
    <property type="entry name" value="PP2C_SIG"/>
    <property type="match status" value="1"/>
</dbReference>
<accession>A0ABT5IXD8</accession>
<dbReference type="InterPro" id="IPR015655">
    <property type="entry name" value="PP2C"/>
</dbReference>
<dbReference type="PANTHER" id="PTHR13832">
    <property type="entry name" value="PROTEIN PHOSPHATASE 2C"/>
    <property type="match status" value="1"/>
</dbReference>
<evidence type="ECO:0000313" key="2">
    <source>
        <dbReference type="EMBL" id="MDC7716886.1"/>
    </source>
</evidence>
<dbReference type="Proteomes" id="UP001219956">
    <property type="component" value="Unassembled WGS sequence"/>
</dbReference>
<name>A0ABT5IXD8_9NEIS</name>
<gene>
    <name evidence="2" type="ORF">PQU95_06615</name>
</gene>
<feature type="domain" description="PPM-type phosphatase" evidence="1">
    <location>
        <begin position="2"/>
        <end position="243"/>
    </location>
</feature>
<dbReference type="EMBL" id="JAQQLF010000007">
    <property type="protein sequence ID" value="MDC7716886.1"/>
    <property type="molecule type" value="Genomic_DNA"/>
</dbReference>
<dbReference type="PROSITE" id="PS51746">
    <property type="entry name" value="PPM_2"/>
    <property type="match status" value="1"/>
</dbReference>
<dbReference type="SMART" id="SM00332">
    <property type="entry name" value="PP2Cc"/>
    <property type="match status" value="1"/>
</dbReference>
<dbReference type="InterPro" id="IPR036457">
    <property type="entry name" value="PPM-type-like_dom_sf"/>
</dbReference>
<dbReference type="InterPro" id="IPR001932">
    <property type="entry name" value="PPM-type_phosphatase-like_dom"/>
</dbReference>
<keyword evidence="3" id="KW-1185">Reference proteome</keyword>
<dbReference type="Gene3D" id="3.60.40.10">
    <property type="entry name" value="PPM-type phosphatase domain"/>
    <property type="match status" value="1"/>
</dbReference>